<sequence>MAHLDTGGYAPVLILGDAEWLTVRAVAAGGRVPDDRVARRLRRSGILDDDGIAPQAVPALHGAAGATRHLDVARFEGDGSGRRVEAWIGPRRATLVKHEQDGFHVYGLDDCEVPSAFAQLLDIGPRYNVDLGPRVLPERVYELLDSGDLDALAIELEDLARRLDQGAEPGELGGPTPLTEGFAHRTWTLSLISTEALRADGWELDGALTTLSVPECLYELLPRSVADALDSGAPPEAPASMGTAGAEESGEPEEMVLAMMTSLELWARVSTWFFAA</sequence>
<accession>J0WKC0</accession>
<gene>
    <name evidence="2" type="ORF">HMPREF1318_1398</name>
</gene>
<evidence type="ECO:0000313" key="3">
    <source>
        <dbReference type="Proteomes" id="UP000002941"/>
    </source>
</evidence>
<dbReference type="OrthoDB" id="3251484at2"/>
<dbReference type="Proteomes" id="UP000002941">
    <property type="component" value="Unassembled WGS sequence"/>
</dbReference>
<dbReference type="EMBL" id="AKFT01000211">
    <property type="protein sequence ID" value="EJF36991.1"/>
    <property type="molecule type" value="Genomic_DNA"/>
</dbReference>
<evidence type="ECO:0000313" key="2">
    <source>
        <dbReference type="EMBL" id="EJF36991.1"/>
    </source>
</evidence>
<dbReference type="PATRIC" id="fig|1125718.3.peg.2679"/>
<feature type="region of interest" description="Disordered" evidence="1">
    <location>
        <begin position="229"/>
        <end position="251"/>
    </location>
</feature>
<evidence type="ECO:0000256" key="1">
    <source>
        <dbReference type="SAM" id="MobiDB-lite"/>
    </source>
</evidence>
<protein>
    <submittedName>
        <fullName evidence="2">Uncharacterized protein</fullName>
    </submittedName>
</protein>
<dbReference type="RefSeq" id="WP_008733606.1">
    <property type="nucleotide sequence ID" value="NZ_AKFT01000211.1"/>
</dbReference>
<organism evidence="2 3">
    <name type="scientific">Actinomyces massiliensis F0489</name>
    <dbReference type="NCBI Taxonomy" id="1125718"/>
    <lineage>
        <taxon>Bacteria</taxon>
        <taxon>Bacillati</taxon>
        <taxon>Actinomycetota</taxon>
        <taxon>Actinomycetes</taxon>
        <taxon>Actinomycetales</taxon>
        <taxon>Actinomycetaceae</taxon>
        <taxon>Actinomyces</taxon>
    </lineage>
</organism>
<keyword evidence="3" id="KW-1185">Reference proteome</keyword>
<dbReference type="eggNOG" id="ENOG5031HU7">
    <property type="taxonomic scope" value="Bacteria"/>
</dbReference>
<reference evidence="2 3" key="1">
    <citation type="submission" date="2012-05" db="EMBL/GenBank/DDBJ databases">
        <authorList>
            <person name="Harkins D.M."/>
            <person name="Madupu R."/>
            <person name="Durkin A.S."/>
            <person name="Torralba M."/>
            <person name="Methe B."/>
            <person name="Sutton G.G."/>
            <person name="Nelson K.E."/>
        </authorList>
    </citation>
    <scope>NUCLEOTIDE SEQUENCE [LARGE SCALE GENOMIC DNA]</scope>
    <source>
        <strain evidence="2 3">F0489</strain>
    </source>
</reference>
<comment type="caution">
    <text evidence="2">The sequence shown here is derived from an EMBL/GenBank/DDBJ whole genome shotgun (WGS) entry which is preliminary data.</text>
</comment>
<name>J0WKC0_9ACTO</name>
<dbReference type="AlphaFoldDB" id="J0WKC0"/>
<proteinExistence type="predicted"/>